<gene>
    <name evidence="2" type="primary">ampC</name>
    <name evidence="2" type="ORF">AOLFYP35_00735</name>
</gene>
<feature type="domain" description="Beta-lactamase-related" evidence="1">
    <location>
        <begin position="28"/>
        <end position="234"/>
    </location>
</feature>
<accession>A0A6N2S937</accession>
<evidence type="ECO:0000313" key="2">
    <source>
        <dbReference type="EMBL" id="VYS89469.1"/>
    </source>
</evidence>
<dbReference type="InterPro" id="IPR050789">
    <property type="entry name" value="Diverse_Enzym_Activities"/>
</dbReference>
<dbReference type="Gene3D" id="3.40.710.10">
    <property type="entry name" value="DD-peptidase/beta-lactamase superfamily"/>
    <property type="match status" value="1"/>
</dbReference>
<dbReference type="PANTHER" id="PTHR43283">
    <property type="entry name" value="BETA-LACTAMASE-RELATED"/>
    <property type="match status" value="1"/>
</dbReference>
<organism evidence="2">
    <name type="scientific">Schaalia odontolytica</name>
    <dbReference type="NCBI Taxonomy" id="1660"/>
    <lineage>
        <taxon>Bacteria</taxon>
        <taxon>Bacillati</taxon>
        <taxon>Actinomycetota</taxon>
        <taxon>Actinomycetes</taxon>
        <taxon>Actinomycetales</taxon>
        <taxon>Actinomycetaceae</taxon>
        <taxon>Schaalia</taxon>
    </lineage>
</organism>
<dbReference type="EC" id="3.5.2.6" evidence="2"/>
<dbReference type="PANTHER" id="PTHR43283:SF15">
    <property type="entry name" value="CONSERVED PROTEIN"/>
    <property type="match status" value="1"/>
</dbReference>
<sequence length="268" mass="28896">MSPDFSSIPFKAAICAENDGGSSLSWGDPQEVFPLASVTKLFTAWSALVAISRGLITLDAPAPFPGVTLEHLLSHASGMAMDEARLQRAPGERRIYSNAGIEVAGQMLEEATGSPISRWIEESVSEPLGLASLEIEGSPAYSGRANAADLMLFARELAHPTLVSSELASSAQSIHFPQLTGIVPGYGNYRPCPWGLGCEIKGEKNPHWTAPQSSVATFGHFGQAGSFLWVDPRSAERAVFLGERPFGQWHHDHWGLLNEEIVQTMRGQ</sequence>
<protein>
    <submittedName>
        <fullName evidence="2">Beta-lactamase</fullName>
        <ecNumber evidence="2">3.5.2.6</ecNumber>
    </submittedName>
</protein>
<dbReference type="InterPro" id="IPR001466">
    <property type="entry name" value="Beta-lactam-related"/>
</dbReference>
<dbReference type="EMBL" id="CACRSM010000002">
    <property type="protein sequence ID" value="VYS89469.1"/>
    <property type="molecule type" value="Genomic_DNA"/>
</dbReference>
<reference evidence="2" key="1">
    <citation type="submission" date="2019-11" db="EMBL/GenBank/DDBJ databases">
        <authorList>
            <person name="Feng L."/>
        </authorList>
    </citation>
    <scope>NUCLEOTIDE SEQUENCE</scope>
    <source>
        <strain evidence="2">AodontolyticusLFYP35</strain>
    </source>
</reference>
<dbReference type="Pfam" id="PF00144">
    <property type="entry name" value="Beta-lactamase"/>
    <property type="match status" value="1"/>
</dbReference>
<name>A0A6N2S937_9ACTO</name>
<dbReference type="GO" id="GO:0008800">
    <property type="term" value="F:beta-lactamase activity"/>
    <property type="evidence" value="ECO:0007669"/>
    <property type="project" value="UniProtKB-EC"/>
</dbReference>
<dbReference type="AlphaFoldDB" id="A0A6N2S937"/>
<keyword evidence="2" id="KW-0378">Hydrolase</keyword>
<proteinExistence type="predicted"/>
<dbReference type="InterPro" id="IPR012338">
    <property type="entry name" value="Beta-lactam/transpept-like"/>
</dbReference>
<evidence type="ECO:0000259" key="1">
    <source>
        <dbReference type="Pfam" id="PF00144"/>
    </source>
</evidence>
<dbReference type="SUPFAM" id="SSF56601">
    <property type="entry name" value="beta-lactamase/transpeptidase-like"/>
    <property type="match status" value="1"/>
</dbReference>